<dbReference type="EMBL" id="JACHDR010000001">
    <property type="protein sequence ID" value="MBB5513457.1"/>
    <property type="molecule type" value="Genomic_DNA"/>
</dbReference>
<dbReference type="AlphaFoldDB" id="A0A7W8X0P9"/>
<evidence type="ECO:0000313" key="2">
    <source>
        <dbReference type="Proteomes" id="UP000580797"/>
    </source>
</evidence>
<comment type="caution">
    <text evidence="1">The sequence shown here is derived from an EMBL/GenBank/DDBJ whole genome shotgun (WGS) entry which is preliminary data.</text>
</comment>
<gene>
    <name evidence="1" type="ORF">HD598_002144</name>
</gene>
<sequence length="54" mass="6248">MSEPTCNLDIVPSIPERHDAPSFFKRLDNAVREIEAMKLKSEAEMMKLRNLEES</sequence>
<proteinExistence type="predicted"/>
<accession>A0A7W8X0P9</accession>
<dbReference type="RefSeq" id="WP_183665772.1">
    <property type="nucleotide sequence ID" value="NZ_BAAARH010000002.1"/>
</dbReference>
<organism evidence="1 2">
    <name type="scientific">Neomicrococcus aestuarii</name>
    <dbReference type="NCBI Taxonomy" id="556325"/>
    <lineage>
        <taxon>Bacteria</taxon>
        <taxon>Bacillati</taxon>
        <taxon>Actinomycetota</taxon>
        <taxon>Actinomycetes</taxon>
        <taxon>Micrococcales</taxon>
        <taxon>Micrococcaceae</taxon>
        <taxon>Neomicrococcus</taxon>
    </lineage>
</organism>
<reference evidence="1 2" key="1">
    <citation type="submission" date="2020-08" db="EMBL/GenBank/DDBJ databases">
        <title>Sequencing the genomes of 1000 actinobacteria strains.</title>
        <authorList>
            <person name="Klenk H.-P."/>
        </authorList>
    </citation>
    <scope>NUCLEOTIDE SEQUENCE [LARGE SCALE GENOMIC DNA]</scope>
    <source>
        <strain evidence="1 2">DSM 105783</strain>
    </source>
</reference>
<protein>
    <submittedName>
        <fullName evidence="1">Uncharacterized protein</fullName>
    </submittedName>
</protein>
<dbReference type="Proteomes" id="UP000580797">
    <property type="component" value="Unassembled WGS sequence"/>
</dbReference>
<name>A0A7W8X0P9_9MICC</name>
<evidence type="ECO:0000313" key="1">
    <source>
        <dbReference type="EMBL" id="MBB5513457.1"/>
    </source>
</evidence>